<dbReference type="EMBL" id="BMNT01000007">
    <property type="protein sequence ID" value="GGK74401.1"/>
    <property type="molecule type" value="Genomic_DNA"/>
</dbReference>
<dbReference type="InterPro" id="IPR003495">
    <property type="entry name" value="CobW/HypB/UreG_nucleotide-bd"/>
</dbReference>
<dbReference type="InterPro" id="IPR051316">
    <property type="entry name" value="Zinc-reg_GTPase_activator"/>
</dbReference>
<feature type="domain" description="CobW/HypB/UreG nucleotide-binding" evidence="1">
    <location>
        <begin position="5"/>
        <end position="188"/>
    </location>
</feature>
<dbReference type="SUPFAM" id="SSF52540">
    <property type="entry name" value="P-loop containing nucleoside triphosphate hydrolases"/>
    <property type="match status" value="1"/>
</dbReference>
<keyword evidence="3" id="KW-1185">Reference proteome</keyword>
<evidence type="ECO:0000313" key="3">
    <source>
        <dbReference type="Proteomes" id="UP000645217"/>
    </source>
</evidence>
<dbReference type="PANTHER" id="PTHR13748">
    <property type="entry name" value="COBW-RELATED"/>
    <property type="match status" value="1"/>
</dbReference>
<sequence length="366" mass="38578">MITFMTLSGFLGAGKTTTLVAVAKHLQSQGRRVAVITNDQGTELVDTQLAKSAIAEAGEVTGGCFCCRFEDLLTVAQRLVDDHRVDTLLAEAVGSCTDLQATVIRPLSAHYGERFTPAPLLVIVEPERLAALRTSLPLDDTESDMSYLFGKQLQEADVIALNKIDLLDAAEADAITADLRERYPTATVLGYSARTGEGLERLVSAWLGSEPAGRGLDIDYDRYANAEAALAWLNLSLDVTAAEGFDPDAWARALLEHLSATAARNGWMIGHVKVSLESAEALSKVSVTAGGAEPTVDAVAGRTFTAAEARLNARVACEPAELDAAVTEAVKEVSGATGTSSVQSAGVPSFKPGYPRPTYRIPAAAG</sequence>
<comment type="caution">
    <text evidence="2">The sequence shown here is derived from an EMBL/GenBank/DDBJ whole genome shotgun (WGS) entry which is preliminary data.</text>
</comment>
<dbReference type="AlphaFoldDB" id="A0A917QWS5"/>
<protein>
    <recommendedName>
        <fullName evidence="1">CobW/HypB/UreG nucleotide-binding domain-containing protein</fullName>
    </recommendedName>
</protein>
<dbReference type="Gene3D" id="3.40.50.300">
    <property type="entry name" value="P-loop containing nucleotide triphosphate hydrolases"/>
    <property type="match status" value="1"/>
</dbReference>
<dbReference type="PANTHER" id="PTHR13748:SF62">
    <property type="entry name" value="COBW DOMAIN-CONTAINING PROTEIN"/>
    <property type="match status" value="1"/>
</dbReference>
<dbReference type="Proteomes" id="UP000645217">
    <property type="component" value="Unassembled WGS sequence"/>
</dbReference>
<dbReference type="Pfam" id="PF02492">
    <property type="entry name" value="cobW"/>
    <property type="match status" value="1"/>
</dbReference>
<dbReference type="GO" id="GO:0005737">
    <property type="term" value="C:cytoplasm"/>
    <property type="evidence" value="ECO:0007669"/>
    <property type="project" value="TreeGrafter"/>
</dbReference>
<evidence type="ECO:0000259" key="1">
    <source>
        <dbReference type="Pfam" id="PF02492"/>
    </source>
</evidence>
<organism evidence="2 3">
    <name type="scientific">Sphaerisporangium melleum</name>
    <dbReference type="NCBI Taxonomy" id="321316"/>
    <lineage>
        <taxon>Bacteria</taxon>
        <taxon>Bacillati</taxon>
        <taxon>Actinomycetota</taxon>
        <taxon>Actinomycetes</taxon>
        <taxon>Streptosporangiales</taxon>
        <taxon>Streptosporangiaceae</taxon>
        <taxon>Sphaerisporangium</taxon>
    </lineage>
</organism>
<accession>A0A917QWS5</accession>
<dbReference type="RefSeq" id="WP_268241542.1">
    <property type="nucleotide sequence ID" value="NZ_BMNT01000007.1"/>
</dbReference>
<dbReference type="InterPro" id="IPR027417">
    <property type="entry name" value="P-loop_NTPase"/>
</dbReference>
<reference evidence="2" key="2">
    <citation type="submission" date="2020-09" db="EMBL/GenBank/DDBJ databases">
        <authorList>
            <person name="Sun Q."/>
            <person name="Ohkuma M."/>
        </authorList>
    </citation>
    <scope>NUCLEOTIDE SEQUENCE</scope>
    <source>
        <strain evidence="2">JCM 13064</strain>
    </source>
</reference>
<reference evidence="2" key="1">
    <citation type="journal article" date="2014" name="Int. J. Syst. Evol. Microbiol.">
        <title>Complete genome sequence of Corynebacterium casei LMG S-19264T (=DSM 44701T), isolated from a smear-ripened cheese.</title>
        <authorList>
            <consortium name="US DOE Joint Genome Institute (JGI-PGF)"/>
            <person name="Walter F."/>
            <person name="Albersmeier A."/>
            <person name="Kalinowski J."/>
            <person name="Ruckert C."/>
        </authorList>
    </citation>
    <scope>NUCLEOTIDE SEQUENCE</scope>
    <source>
        <strain evidence="2">JCM 13064</strain>
    </source>
</reference>
<gene>
    <name evidence="2" type="ORF">GCM10007964_16510</name>
</gene>
<evidence type="ECO:0000313" key="2">
    <source>
        <dbReference type="EMBL" id="GGK74401.1"/>
    </source>
</evidence>
<proteinExistence type="predicted"/>
<name>A0A917QWS5_9ACTN</name>